<gene>
    <name evidence="2" type="ORF">CPATCC_002222</name>
</gene>
<proteinExistence type="predicted"/>
<evidence type="ECO:0000313" key="3">
    <source>
        <dbReference type="Proteomes" id="UP000593906"/>
    </source>
</evidence>
<evidence type="ECO:0000256" key="1">
    <source>
        <dbReference type="SAM" id="MobiDB-lite"/>
    </source>
</evidence>
<protein>
    <recommendedName>
        <fullName evidence="4">CCHC-type domain-containing protein</fullName>
    </recommendedName>
</protein>
<feature type="region of interest" description="Disordered" evidence="1">
    <location>
        <begin position="549"/>
        <end position="572"/>
    </location>
</feature>
<evidence type="ECO:0008006" key="4">
    <source>
        <dbReference type="Google" id="ProtNLM"/>
    </source>
</evidence>
<reference evidence="2 3" key="1">
    <citation type="submission" date="2019-09" db="EMBL/GenBank/DDBJ databases">
        <title>Consistent, comparative and evidence-based genome assembly and annotation for Cryptosporidium parvum, C. hominis and C. tyzzeri.</title>
        <authorList>
            <person name="Baptista R.P."/>
            <person name="Li Y."/>
            <person name="Sateriale A."/>
            <person name="Ansell B."/>
            <person name="Jex A."/>
            <person name="Sanders M."/>
            <person name="Brooks K."/>
            <person name="Tracey A."/>
            <person name="Berriman M."/>
            <person name="Striepen B."/>
            <person name="Cotton J.A."/>
            <person name="Kissinger J.C."/>
        </authorList>
    </citation>
    <scope>NUCLEOTIDE SEQUENCE [LARGE SCALE GENOMIC DNA]</scope>
    <source>
        <strain evidence="2 3">IOWA-ATCC</strain>
    </source>
</reference>
<evidence type="ECO:0000313" key="2">
    <source>
        <dbReference type="EMBL" id="QOY41646.1"/>
    </source>
</evidence>
<feature type="compositionally biased region" description="Basic and acidic residues" evidence="1">
    <location>
        <begin position="40"/>
        <end position="65"/>
    </location>
</feature>
<dbReference type="AlphaFoldDB" id="A0A7S7LH65"/>
<sequence>MTQVEELFTIDLEGEEVKHDLDQAEDNRFEYEFDKIGSETEKCTQKTSDDDAKTSIYRSEIKSDGEINDDDEDYEDNQSIKYQHQNDVQGDSDDWDFDISKFELSNCKSIEKIKNLQDSELESIVSLELWNLYKEMGPNIWPSFLRYENPPKHVKMLESRFYLNKSGKSDQEVVFAHVKDVSSPSNDEDVSEKNCLSHINEVLKGLSENKGFYSRTFDSEQNARDGLINLYLITNGIKKSTSSGRCQFCGSSKCDRKAKNCKANRCFKCLLKGHQIKDCDTKYGYFNQQLLLPTRMERENIFTERNLIENLFSFSKRKKFDIQINNSKLCICLNCNQTGHVNCGRQAPMFSKGSKIKDMISSTESKFLIFPEDSNSIAQINRNQYLKTNIIIPSNKLFNISYLLEFTKSSLNRTNVKDKVVEIEQESRPIFTSRNNNFNQINNRPYPQNQIQFHHPNQFNIHNHNVLQQQIPNQAYSYHNHNLQYQHFQNNLQLHAHLFQEDPICRNPNQLLQGQQYNYDRLVSNQINAGFASNQNNAVYSRSAVQTNRTTGTSNAKRKVFNCGSNFRGRRK</sequence>
<feature type="region of interest" description="Disordered" evidence="1">
    <location>
        <begin position="40"/>
        <end position="72"/>
    </location>
</feature>
<dbReference type="Proteomes" id="UP000593906">
    <property type="component" value="Chromosome 5"/>
</dbReference>
<name>A0A7S7LH65_CRYPV</name>
<dbReference type="EMBL" id="CP044418">
    <property type="protein sequence ID" value="QOY41646.1"/>
    <property type="molecule type" value="Genomic_DNA"/>
</dbReference>
<dbReference type="VEuPathDB" id="CryptoDB:CPATCC_0023920"/>
<accession>A0A7S7LH65</accession>
<organism evidence="2 3">
    <name type="scientific">Cryptosporidium parvum</name>
    <dbReference type="NCBI Taxonomy" id="5807"/>
    <lineage>
        <taxon>Eukaryota</taxon>
        <taxon>Sar</taxon>
        <taxon>Alveolata</taxon>
        <taxon>Apicomplexa</taxon>
        <taxon>Conoidasida</taxon>
        <taxon>Coccidia</taxon>
        <taxon>Eucoccidiorida</taxon>
        <taxon>Eimeriorina</taxon>
        <taxon>Cryptosporidiidae</taxon>
        <taxon>Cryptosporidium</taxon>
    </lineage>
</organism>